<dbReference type="InterPro" id="IPR011075">
    <property type="entry name" value="TetR_C"/>
</dbReference>
<gene>
    <name evidence="7" type="ORF">DOO78_16480</name>
</gene>
<evidence type="ECO:0000313" key="8">
    <source>
        <dbReference type="Proteomes" id="UP000249065"/>
    </source>
</evidence>
<dbReference type="GO" id="GO:0003700">
    <property type="term" value="F:DNA-binding transcription factor activity"/>
    <property type="evidence" value="ECO:0007669"/>
    <property type="project" value="TreeGrafter"/>
</dbReference>
<accession>A0A327M6N9</accession>
<dbReference type="PROSITE" id="PS50977">
    <property type="entry name" value="HTH_TETR_2"/>
    <property type="match status" value="1"/>
</dbReference>
<reference evidence="8" key="1">
    <citation type="submission" date="2018-06" db="EMBL/GenBank/DDBJ databases">
        <authorList>
            <person name="Khan S.A."/>
        </authorList>
    </citation>
    <scope>NUCLEOTIDE SEQUENCE [LARGE SCALE GENOMIC DNA]</scope>
    <source>
        <strain evidence="8">DB-1506</strain>
    </source>
</reference>
<keyword evidence="3" id="KW-0804">Transcription</keyword>
<dbReference type="OrthoDB" id="9803547at2"/>
<evidence type="ECO:0000256" key="3">
    <source>
        <dbReference type="ARBA" id="ARBA00023163"/>
    </source>
</evidence>
<dbReference type="SUPFAM" id="SSF48498">
    <property type="entry name" value="Tetracyclin repressor-like, C-terminal domain"/>
    <property type="match status" value="1"/>
</dbReference>
<evidence type="ECO:0000256" key="1">
    <source>
        <dbReference type="ARBA" id="ARBA00023015"/>
    </source>
</evidence>
<evidence type="ECO:0000256" key="5">
    <source>
        <dbReference type="SAM" id="MobiDB-lite"/>
    </source>
</evidence>
<sequence length="219" mass="23318">MTEAAAATGGDGRQEPRARLPPEARMPQILAAAIEEFAERGYAGARMAAVARRAGIAKGLIYHYFPSKAELFQASITACARPVFEDAERRLSGFEGSARQLLADLIALAYARLREEKQERALFRLILTEAERVPELAEFYRREILDRALGIARAVLRAGVASGEFRPAAAALPGLAAVIMAPAVAGSVWQMILGEAAPDLAAMQAAHLDLLLAGLGAAP</sequence>
<dbReference type="RefSeq" id="WP_111470960.1">
    <property type="nucleotide sequence ID" value="NZ_QLIX01000013.1"/>
</dbReference>
<feature type="region of interest" description="Disordered" evidence="5">
    <location>
        <begin position="1"/>
        <end position="22"/>
    </location>
</feature>
<feature type="compositionally biased region" description="Basic and acidic residues" evidence="5">
    <location>
        <begin position="12"/>
        <end position="22"/>
    </location>
</feature>
<feature type="DNA-binding region" description="H-T-H motif" evidence="4">
    <location>
        <begin position="46"/>
        <end position="65"/>
    </location>
</feature>
<dbReference type="GO" id="GO:0000976">
    <property type="term" value="F:transcription cis-regulatory region binding"/>
    <property type="evidence" value="ECO:0007669"/>
    <property type="project" value="TreeGrafter"/>
</dbReference>
<name>A0A327M6N9_9PROT</name>
<dbReference type="PRINTS" id="PR00455">
    <property type="entry name" value="HTHTETR"/>
</dbReference>
<proteinExistence type="predicted"/>
<dbReference type="Gene3D" id="1.10.10.60">
    <property type="entry name" value="Homeodomain-like"/>
    <property type="match status" value="1"/>
</dbReference>
<feature type="domain" description="HTH tetR-type" evidence="6">
    <location>
        <begin position="23"/>
        <end position="83"/>
    </location>
</feature>
<evidence type="ECO:0000256" key="4">
    <source>
        <dbReference type="PROSITE-ProRule" id="PRU00335"/>
    </source>
</evidence>
<dbReference type="Gene3D" id="1.10.357.10">
    <property type="entry name" value="Tetracycline Repressor, domain 2"/>
    <property type="match status" value="1"/>
</dbReference>
<dbReference type="PANTHER" id="PTHR30055:SF234">
    <property type="entry name" value="HTH-TYPE TRANSCRIPTIONAL REGULATOR BETI"/>
    <property type="match status" value="1"/>
</dbReference>
<keyword evidence="1" id="KW-0805">Transcription regulation</keyword>
<dbReference type="Pfam" id="PF00440">
    <property type="entry name" value="TetR_N"/>
    <property type="match status" value="1"/>
</dbReference>
<dbReference type="PANTHER" id="PTHR30055">
    <property type="entry name" value="HTH-TYPE TRANSCRIPTIONAL REGULATOR RUTR"/>
    <property type="match status" value="1"/>
</dbReference>
<protein>
    <submittedName>
        <fullName evidence="7">TetR/AcrR family transcriptional regulator</fullName>
    </submittedName>
</protein>
<dbReference type="Proteomes" id="UP000249065">
    <property type="component" value="Unassembled WGS sequence"/>
</dbReference>
<dbReference type="EMBL" id="QLIX01000013">
    <property type="protein sequence ID" value="RAI57843.1"/>
    <property type="molecule type" value="Genomic_DNA"/>
</dbReference>
<dbReference type="Pfam" id="PF16859">
    <property type="entry name" value="TetR_C_11"/>
    <property type="match status" value="1"/>
</dbReference>
<dbReference type="SUPFAM" id="SSF46689">
    <property type="entry name" value="Homeodomain-like"/>
    <property type="match status" value="1"/>
</dbReference>
<evidence type="ECO:0000313" key="7">
    <source>
        <dbReference type="EMBL" id="RAI57843.1"/>
    </source>
</evidence>
<organism evidence="7 8">
    <name type="scientific">Roseicella frigidaeris</name>
    <dbReference type="NCBI Taxonomy" id="2230885"/>
    <lineage>
        <taxon>Bacteria</taxon>
        <taxon>Pseudomonadati</taxon>
        <taxon>Pseudomonadota</taxon>
        <taxon>Alphaproteobacteria</taxon>
        <taxon>Acetobacterales</taxon>
        <taxon>Roseomonadaceae</taxon>
        <taxon>Roseicella</taxon>
    </lineage>
</organism>
<dbReference type="InterPro" id="IPR050109">
    <property type="entry name" value="HTH-type_TetR-like_transc_reg"/>
</dbReference>
<dbReference type="FunFam" id="1.10.10.60:FF:000141">
    <property type="entry name" value="TetR family transcriptional regulator"/>
    <property type="match status" value="1"/>
</dbReference>
<dbReference type="InterPro" id="IPR001647">
    <property type="entry name" value="HTH_TetR"/>
</dbReference>
<dbReference type="InterPro" id="IPR036271">
    <property type="entry name" value="Tet_transcr_reg_TetR-rel_C_sf"/>
</dbReference>
<evidence type="ECO:0000256" key="2">
    <source>
        <dbReference type="ARBA" id="ARBA00023125"/>
    </source>
</evidence>
<evidence type="ECO:0000259" key="6">
    <source>
        <dbReference type="PROSITE" id="PS50977"/>
    </source>
</evidence>
<comment type="caution">
    <text evidence="7">The sequence shown here is derived from an EMBL/GenBank/DDBJ whole genome shotgun (WGS) entry which is preliminary data.</text>
</comment>
<dbReference type="InterPro" id="IPR009057">
    <property type="entry name" value="Homeodomain-like_sf"/>
</dbReference>
<keyword evidence="8" id="KW-1185">Reference proteome</keyword>
<keyword evidence="2 4" id="KW-0238">DNA-binding</keyword>
<dbReference type="AlphaFoldDB" id="A0A327M6N9"/>